<comment type="caution">
    <text evidence="2">The sequence shown here is derived from an EMBL/GenBank/DDBJ whole genome shotgun (WGS) entry which is preliminary data.</text>
</comment>
<name>A0A9D9EKK7_9SPIR</name>
<keyword evidence="1" id="KW-0812">Transmembrane</keyword>
<evidence type="ECO:0000256" key="1">
    <source>
        <dbReference type="SAM" id="Phobius"/>
    </source>
</evidence>
<evidence type="ECO:0000313" key="2">
    <source>
        <dbReference type="EMBL" id="MBO8449811.1"/>
    </source>
</evidence>
<feature type="transmembrane region" description="Helical" evidence="1">
    <location>
        <begin position="84"/>
        <end position="102"/>
    </location>
</feature>
<organism evidence="2 3">
    <name type="scientific">Candidatus Avitreponema avistercoris</name>
    <dbReference type="NCBI Taxonomy" id="2840705"/>
    <lineage>
        <taxon>Bacteria</taxon>
        <taxon>Pseudomonadati</taxon>
        <taxon>Spirochaetota</taxon>
        <taxon>Spirochaetia</taxon>
        <taxon>Spirochaetales</taxon>
        <taxon>Candidatus Avitreponema</taxon>
    </lineage>
</organism>
<evidence type="ECO:0000313" key="3">
    <source>
        <dbReference type="Proteomes" id="UP000823616"/>
    </source>
</evidence>
<dbReference type="EMBL" id="JADIMS010000030">
    <property type="protein sequence ID" value="MBO8449811.1"/>
    <property type="molecule type" value="Genomic_DNA"/>
</dbReference>
<dbReference type="Proteomes" id="UP000823616">
    <property type="component" value="Unassembled WGS sequence"/>
</dbReference>
<sequence length="202" mass="22139">MAFLYLALTFLAVNATLLFAGFSFFPAVVPALAAAAAFVSAVVSARCFRKRFLFLFSAVFCFLTSALFFFFFFGSRYKMTSGVLWPLLVIFCGFSFLTAGIWKKKRLVNFYSVIAAAFLFLGVLFFLFSSNIIPLSFSSVFLLVFIPFVLVFAAAVSVLVHTRREKAQESGKPVDAEPSFSAETAEGFAGTQQNAAEEGVSL</sequence>
<feature type="transmembrane region" description="Helical" evidence="1">
    <location>
        <begin position="52"/>
        <end position="72"/>
    </location>
</feature>
<accession>A0A9D9EKK7</accession>
<reference evidence="2" key="2">
    <citation type="journal article" date="2021" name="PeerJ">
        <title>Extensive microbial diversity within the chicken gut microbiome revealed by metagenomics and culture.</title>
        <authorList>
            <person name="Gilroy R."/>
            <person name="Ravi A."/>
            <person name="Getino M."/>
            <person name="Pursley I."/>
            <person name="Horton D.L."/>
            <person name="Alikhan N.F."/>
            <person name="Baker D."/>
            <person name="Gharbi K."/>
            <person name="Hall N."/>
            <person name="Watson M."/>
            <person name="Adriaenssens E.M."/>
            <person name="Foster-Nyarko E."/>
            <person name="Jarju S."/>
            <person name="Secka A."/>
            <person name="Antonio M."/>
            <person name="Oren A."/>
            <person name="Chaudhuri R.R."/>
            <person name="La Ragione R."/>
            <person name="Hildebrand F."/>
            <person name="Pallen M.J."/>
        </authorList>
    </citation>
    <scope>NUCLEOTIDE SEQUENCE</scope>
    <source>
        <strain evidence="2">B3-4054</strain>
    </source>
</reference>
<dbReference type="AlphaFoldDB" id="A0A9D9EKK7"/>
<keyword evidence="1" id="KW-1133">Transmembrane helix</keyword>
<reference evidence="2" key="1">
    <citation type="submission" date="2020-10" db="EMBL/GenBank/DDBJ databases">
        <authorList>
            <person name="Gilroy R."/>
        </authorList>
    </citation>
    <scope>NUCLEOTIDE SEQUENCE</scope>
    <source>
        <strain evidence="2">B3-4054</strain>
    </source>
</reference>
<proteinExistence type="predicted"/>
<keyword evidence="1" id="KW-0472">Membrane</keyword>
<feature type="transmembrane region" description="Helical" evidence="1">
    <location>
        <begin position="25"/>
        <end position="45"/>
    </location>
</feature>
<feature type="transmembrane region" description="Helical" evidence="1">
    <location>
        <begin position="109"/>
        <end position="128"/>
    </location>
</feature>
<feature type="transmembrane region" description="Helical" evidence="1">
    <location>
        <begin position="140"/>
        <end position="160"/>
    </location>
</feature>
<protein>
    <submittedName>
        <fullName evidence="2">Uncharacterized protein</fullName>
    </submittedName>
</protein>
<gene>
    <name evidence="2" type="ORF">IAA96_01745</name>
</gene>